<keyword evidence="3" id="KW-1185">Reference proteome</keyword>
<dbReference type="OrthoDB" id="997123at2"/>
<evidence type="ECO:0000313" key="2">
    <source>
        <dbReference type="EMBL" id="PXV62244.1"/>
    </source>
</evidence>
<evidence type="ECO:0000256" key="1">
    <source>
        <dbReference type="SAM" id="SignalP"/>
    </source>
</evidence>
<reference evidence="2 3" key="1">
    <citation type="submission" date="2018-03" db="EMBL/GenBank/DDBJ databases">
        <title>Genomic Encyclopedia of Archaeal and Bacterial Type Strains, Phase II (KMG-II): from individual species to whole genera.</title>
        <authorList>
            <person name="Goeker M."/>
        </authorList>
    </citation>
    <scope>NUCLEOTIDE SEQUENCE [LARGE SCALE GENOMIC DNA]</scope>
    <source>
        <strain evidence="2 3">DSM 100214</strain>
    </source>
</reference>
<feature type="chain" id="PRO_5016090676" description="NlpE-like protein" evidence="1">
    <location>
        <begin position="22"/>
        <end position="161"/>
    </location>
</feature>
<accession>A0A2V3PL43</accession>
<feature type="signal peptide" evidence="1">
    <location>
        <begin position="1"/>
        <end position="21"/>
    </location>
</feature>
<dbReference type="EMBL" id="QICL01000021">
    <property type="protein sequence ID" value="PXV62244.1"/>
    <property type="molecule type" value="Genomic_DNA"/>
</dbReference>
<dbReference type="Pfam" id="PF19603">
    <property type="entry name" value="DUF6108"/>
    <property type="match status" value="1"/>
</dbReference>
<sequence length="161" mass="18427">MKYKIVILLCIMQAISLGASAQSHLNIKDVFDLYGKQGGSVLVQLSTDVLSQGSKITFYKSLITDESVEKNRLIWEAMEADIKNGTKISELKKDGKIESGTYYLKTNSSSKTNEYILYKNKSRKITLVYLQGDFPPQQLEYELKKLKDLFIYVNNKRLKLQ</sequence>
<dbReference type="RefSeq" id="WP_110311601.1">
    <property type="nucleotide sequence ID" value="NZ_QICL01000021.1"/>
</dbReference>
<proteinExistence type="predicted"/>
<comment type="caution">
    <text evidence="2">The sequence shown here is derived from an EMBL/GenBank/DDBJ whole genome shotgun (WGS) entry which is preliminary data.</text>
</comment>
<protein>
    <recommendedName>
        <fullName evidence="4">NlpE-like protein</fullName>
    </recommendedName>
</protein>
<evidence type="ECO:0000313" key="3">
    <source>
        <dbReference type="Proteomes" id="UP000247973"/>
    </source>
</evidence>
<dbReference type="AlphaFoldDB" id="A0A2V3PL43"/>
<gene>
    <name evidence="2" type="ORF">CLV62_12167</name>
</gene>
<dbReference type="Proteomes" id="UP000247973">
    <property type="component" value="Unassembled WGS sequence"/>
</dbReference>
<organism evidence="2 3">
    <name type="scientific">Dysgonomonas alginatilytica</name>
    <dbReference type="NCBI Taxonomy" id="1605892"/>
    <lineage>
        <taxon>Bacteria</taxon>
        <taxon>Pseudomonadati</taxon>
        <taxon>Bacteroidota</taxon>
        <taxon>Bacteroidia</taxon>
        <taxon>Bacteroidales</taxon>
        <taxon>Dysgonomonadaceae</taxon>
        <taxon>Dysgonomonas</taxon>
    </lineage>
</organism>
<evidence type="ECO:0008006" key="4">
    <source>
        <dbReference type="Google" id="ProtNLM"/>
    </source>
</evidence>
<keyword evidence="1" id="KW-0732">Signal</keyword>
<dbReference type="InterPro" id="IPR046090">
    <property type="entry name" value="DUF6108"/>
</dbReference>
<name>A0A2V3PL43_9BACT</name>